<evidence type="ECO:0000313" key="4">
    <source>
        <dbReference type="Proteomes" id="UP000034410"/>
    </source>
</evidence>
<dbReference type="KEGG" id="seds:AAY24_02770"/>
<dbReference type="EMBL" id="CP011412">
    <property type="protein sequence ID" value="AKH19447.1"/>
    <property type="molecule type" value="Genomic_DNA"/>
</dbReference>
<reference evidence="3 4" key="1">
    <citation type="journal article" date="2015" name="Genome Announc.">
        <title>Complete Genome Sequence of Sedimenticola thiotaurini Strain SIP-G1, a Polyphosphate- and Polyhydroxyalkanoate-Accumulating Sulfur-Oxidizing Gammaproteobacterium Isolated from Salt Marsh Sediments.</title>
        <authorList>
            <person name="Flood B.E."/>
            <person name="Jones D.S."/>
            <person name="Bailey J.V."/>
        </authorList>
    </citation>
    <scope>NUCLEOTIDE SEQUENCE [LARGE SCALE GENOMIC DNA]</scope>
    <source>
        <strain evidence="3 4">SIP-G1</strain>
    </source>
</reference>
<evidence type="ECO:0000256" key="1">
    <source>
        <dbReference type="ARBA" id="ARBA00022801"/>
    </source>
</evidence>
<feature type="domain" description="Thioesterase" evidence="2">
    <location>
        <begin position="49"/>
        <end position="124"/>
    </location>
</feature>
<sequence length="141" mass="15183">MPKITCEDFNKILESEMSWASDLGMRLEHIESGLGTMRLPYHHSSTRPGGTISGPHMMMLADACMYAVVLGLIGPVKLAVTTNFNINFLRKPAETDLLAEGKIIKLGKRLAIMEVSIATDNGGELVAHATGTYSIPPVTVG</sequence>
<dbReference type="SUPFAM" id="SSF54637">
    <property type="entry name" value="Thioesterase/thiol ester dehydrase-isomerase"/>
    <property type="match status" value="1"/>
</dbReference>
<dbReference type="Pfam" id="PF03061">
    <property type="entry name" value="4HBT"/>
    <property type="match status" value="1"/>
</dbReference>
<dbReference type="InterPro" id="IPR003736">
    <property type="entry name" value="PAAI_dom"/>
</dbReference>
<dbReference type="GO" id="GO:0005829">
    <property type="term" value="C:cytosol"/>
    <property type="evidence" value="ECO:0007669"/>
    <property type="project" value="TreeGrafter"/>
</dbReference>
<dbReference type="InterPro" id="IPR029069">
    <property type="entry name" value="HotDog_dom_sf"/>
</dbReference>
<dbReference type="CDD" id="cd03443">
    <property type="entry name" value="PaaI_thioesterase"/>
    <property type="match status" value="1"/>
</dbReference>
<dbReference type="Proteomes" id="UP000034410">
    <property type="component" value="Chromosome"/>
</dbReference>
<dbReference type="PANTHER" id="PTHR43240:SF10">
    <property type="entry name" value="BLL4964 PROTEIN"/>
    <property type="match status" value="1"/>
</dbReference>
<gene>
    <name evidence="3" type="ORF">AAY24_02770</name>
</gene>
<keyword evidence="4" id="KW-1185">Reference proteome</keyword>
<proteinExistence type="predicted"/>
<dbReference type="Gene3D" id="3.10.129.10">
    <property type="entry name" value="Hotdog Thioesterase"/>
    <property type="match status" value="1"/>
</dbReference>
<evidence type="ECO:0000259" key="2">
    <source>
        <dbReference type="Pfam" id="PF03061"/>
    </source>
</evidence>
<dbReference type="NCBIfam" id="TIGR00369">
    <property type="entry name" value="unchar_dom_1"/>
    <property type="match status" value="1"/>
</dbReference>
<protein>
    <submittedName>
        <fullName evidence="3">Thioesterase</fullName>
    </submittedName>
</protein>
<accession>A0A0F7JV56</accession>
<dbReference type="AlphaFoldDB" id="A0A0F7JV56"/>
<dbReference type="RefSeq" id="WP_046858386.1">
    <property type="nucleotide sequence ID" value="NZ_CP011412.1"/>
</dbReference>
<name>A0A0F7JV56_9GAMM</name>
<dbReference type="GO" id="GO:0061522">
    <property type="term" value="F:1,4-dihydroxy-2-naphthoyl-CoA thioesterase activity"/>
    <property type="evidence" value="ECO:0007669"/>
    <property type="project" value="TreeGrafter"/>
</dbReference>
<organism evidence="3 4">
    <name type="scientific">Sedimenticola thiotaurini</name>
    <dbReference type="NCBI Taxonomy" id="1543721"/>
    <lineage>
        <taxon>Bacteria</taxon>
        <taxon>Pseudomonadati</taxon>
        <taxon>Pseudomonadota</taxon>
        <taxon>Gammaproteobacteria</taxon>
        <taxon>Chromatiales</taxon>
        <taxon>Sedimenticolaceae</taxon>
        <taxon>Sedimenticola</taxon>
    </lineage>
</organism>
<evidence type="ECO:0000313" key="3">
    <source>
        <dbReference type="EMBL" id="AKH19447.1"/>
    </source>
</evidence>
<dbReference type="PANTHER" id="PTHR43240">
    <property type="entry name" value="1,4-DIHYDROXY-2-NAPHTHOYL-COA THIOESTERASE 1"/>
    <property type="match status" value="1"/>
</dbReference>
<dbReference type="InterPro" id="IPR006683">
    <property type="entry name" value="Thioestr_dom"/>
</dbReference>
<keyword evidence="1" id="KW-0378">Hydrolase</keyword>